<comment type="similarity">
    <text evidence="1">Belongs to the GerABKA family.</text>
</comment>
<evidence type="ECO:0000256" key="1">
    <source>
        <dbReference type="ARBA" id="ARBA00005278"/>
    </source>
</evidence>
<name>A0A7C6Z6J9_9FIRM</name>
<organism evidence="5 6">
    <name type="scientific">Desulfitobacterium dehalogenans</name>
    <dbReference type="NCBI Taxonomy" id="36854"/>
    <lineage>
        <taxon>Bacteria</taxon>
        <taxon>Bacillati</taxon>
        <taxon>Bacillota</taxon>
        <taxon>Clostridia</taxon>
        <taxon>Eubacteriales</taxon>
        <taxon>Desulfitobacteriaceae</taxon>
        <taxon>Desulfitobacterium</taxon>
    </lineage>
</organism>
<evidence type="ECO:0000256" key="3">
    <source>
        <dbReference type="SAM" id="MobiDB-lite"/>
    </source>
</evidence>
<feature type="transmembrane region" description="Helical" evidence="4">
    <location>
        <begin position="321"/>
        <end position="343"/>
    </location>
</feature>
<gene>
    <name evidence="5" type="ORF">GX523_17345</name>
</gene>
<evidence type="ECO:0000313" key="6">
    <source>
        <dbReference type="Proteomes" id="UP000553059"/>
    </source>
</evidence>
<dbReference type="GO" id="GO:0009847">
    <property type="term" value="P:spore germination"/>
    <property type="evidence" value="ECO:0007669"/>
    <property type="project" value="InterPro"/>
</dbReference>
<sequence>MLKELIQKSLSLGIEKNRNKEDGQWGVQSGPLGNSLQENLQSLKQVFDLCADISFREFEINAGKPIPAALIYFKGITDAKRISEQMLEPIMYVAPELRDDCQSMDDKTIHYVRNRLSTAASVETTQDIGEVTKGILDSKVALLMDGVSSALLMDAPGGKTRTLAEPDSEPVVRGPKDGFVESLSTNIMLLRRRIRTSLLKMETLEIGDLSRTQIAVCYVQGIANDKIVEEVKTRLKRIKIDGILASGYIEEMIQDEPISNFPLIFTTERPDRVAGCLLEGRVAIIVDNTPVSLVVPCTFSSLLQASEDYYITAEFSTFVRILRFIGLNFSLMLPALTVAVFSFHQELIPLPLLATVAGARQELPLPVFMEILAMEITFELLREAGVRLPKTIGQAISTVGGIVIGQAAVNAGFVSPLSVIVVALTAISSFTIPNYPAGTSIRILRFFLLVSSAVLGIVGIMFALMLILFHLTSLRSFGVPYLSPFAPYSPRDFKDSIIRVPWWAMITRPRLYEGKEPERQARNQGPQKPDQEGGNSHQ</sequence>
<dbReference type="EMBL" id="DUTF01000366">
    <property type="protein sequence ID" value="HHY28468.1"/>
    <property type="molecule type" value="Genomic_DNA"/>
</dbReference>
<dbReference type="PANTHER" id="PTHR22550">
    <property type="entry name" value="SPORE GERMINATION PROTEIN"/>
    <property type="match status" value="1"/>
</dbReference>
<dbReference type="InterPro" id="IPR004995">
    <property type="entry name" value="Spore_Ger"/>
</dbReference>
<feature type="region of interest" description="Disordered" evidence="3">
    <location>
        <begin position="514"/>
        <end position="538"/>
    </location>
</feature>
<keyword evidence="4" id="KW-1133">Transmembrane helix</keyword>
<evidence type="ECO:0000256" key="4">
    <source>
        <dbReference type="SAM" id="Phobius"/>
    </source>
</evidence>
<evidence type="ECO:0000256" key="2">
    <source>
        <dbReference type="ARBA" id="ARBA00023136"/>
    </source>
</evidence>
<comment type="caution">
    <text evidence="5">The sequence shown here is derived from an EMBL/GenBank/DDBJ whole genome shotgun (WGS) entry which is preliminary data.</text>
</comment>
<dbReference type="Pfam" id="PF03323">
    <property type="entry name" value="GerA"/>
    <property type="match status" value="1"/>
</dbReference>
<dbReference type="PIRSF" id="PIRSF005690">
    <property type="entry name" value="GerBA"/>
    <property type="match status" value="1"/>
</dbReference>
<proteinExistence type="inferred from homology"/>
<dbReference type="GO" id="GO:0016020">
    <property type="term" value="C:membrane"/>
    <property type="evidence" value="ECO:0007669"/>
    <property type="project" value="InterPro"/>
</dbReference>
<keyword evidence="4" id="KW-0812">Transmembrane</keyword>
<dbReference type="Proteomes" id="UP000553059">
    <property type="component" value="Unassembled WGS sequence"/>
</dbReference>
<dbReference type="PANTHER" id="PTHR22550:SF5">
    <property type="entry name" value="LEUCINE ZIPPER PROTEIN 4"/>
    <property type="match status" value="1"/>
</dbReference>
<keyword evidence="2 4" id="KW-0472">Membrane</keyword>
<dbReference type="InterPro" id="IPR050768">
    <property type="entry name" value="UPF0353/GerABKA_families"/>
</dbReference>
<evidence type="ECO:0000313" key="5">
    <source>
        <dbReference type="EMBL" id="HHY28468.1"/>
    </source>
</evidence>
<feature type="transmembrane region" description="Helical" evidence="4">
    <location>
        <begin position="402"/>
        <end position="426"/>
    </location>
</feature>
<protein>
    <submittedName>
        <fullName evidence="5">Spore germination protein</fullName>
    </submittedName>
</protein>
<reference evidence="5 6" key="1">
    <citation type="journal article" date="2020" name="Biotechnol. Biofuels">
        <title>New insights from the biogas microbiome by comprehensive genome-resolved metagenomics of nearly 1600 species originating from multiple anaerobic digesters.</title>
        <authorList>
            <person name="Campanaro S."/>
            <person name="Treu L."/>
            <person name="Rodriguez-R L.M."/>
            <person name="Kovalovszki A."/>
            <person name="Ziels R.M."/>
            <person name="Maus I."/>
            <person name="Zhu X."/>
            <person name="Kougias P.G."/>
            <person name="Basile A."/>
            <person name="Luo G."/>
            <person name="Schluter A."/>
            <person name="Konstantinidis K.T."/>
            <person name="Angelidaki I."/>
        </authorList>
    </citation>
    <scope>NUCLEOTIDE SEQUENCE [LARGE SCALE GENOMIC DNA]</scope>
    <source>
        <strain evidence="5">AS05jafATM_4</strain>
    </source>
</reference>
<dbReference type="AlphaFoldDB" id="A0A7C6Z6J9"/>
<accession>A0A7C6Z6J9</accession>
<feature type="transmembrane region" description="Helical" evidence="4">
    <location>
        <begin position="446"/>
        <end position="469"/>
    </location>
</feature>